<gene>
    <name evidence="1" type="ORF">M408DRAFT_219293</name>
</gene>
<dbReference type="InterPro" id="IPR005624">
    <property type="entry name" value="PduO/GlcC-like"/>
</dbReference>
<dbReference type="Pfam" id="PF03928">
    <property type="entry name" value="HbpS-like"/>
    <property type="match status" value="1"/>
</dbReference>
<reference evidence="2" key="2">
    <citation type="submission" date="2015-01" db="EMBL/GenBank/DDBJ databases">
        <title>Evolutionary Origins and Diversification of the Mycorrhizal Mutualists.</title>
        <authorList>
            <consortium name="DOE Joint Genome Institute"/>
            <consortium name="Mycorrhizal Genomics Consortium"/>
            <person name="Kohler A."/>
            <person name="Kuo A."/>
            <person name="Nagy L.G."/>
            <person name="Floudas D."/>
            <person name="Copeland A."/>
            <person name="Barry K.W."/>
            <person name="Cichocki N."/>
            <person name="Veneault-Fourrey C."/>
            <person name="LaButti K."/>
            <person name="Lindquist E.A."/>
            <person name="Lipzen A."/>
            <person name="Lundell T."/>
            <person name="Morin E."/>
            <person name="Murat C."/>
            <person name="Riley R."/>
            <person name="Ohm R."/>
            <person name="Sun H."/>
            <person name="Tunlid A."/>
            <person name="Henrissat B."/>
            <person name="Grigoriev I.V."/>
            <person name="Hibbett D.S."/>
            <person name="Martin F."/>
        </authorList>
    </citation>
    <scope>NUCLEOTIDE SEQUENCE [LARGE SCALE GENOMIC DNA]</scope>
    <source>
        <strain evidence="2">MAFF 305830</strain>
    </source>
</reference>
<dbReference type="Gene3D" id="3.30.450.150">
    <property type="entry name" value="Haem-degrading domain"/>
    <property type="match status" value="1"/>
</dbReference>
<dbReference type="InterPro" id="IPR010371">
    <property type="entry name" value="YBR137W-like"/>
</dbReference>
<keyword evidence="2" id="KW-1185">Reference proteome</keyword>
<dbReference type="GO" id="GO:0006620">
    <property type="term" value="P:post-translational protein targeting to endoplasmic reticulum membrane"/>
    <property type="evidence" value="ECO:0007669"/>
    <property type="project" value="TreeGrafter"/>
</dbReference>
<dbReference type="OrthoDB" id="2209940at2759"/>
<dbReference type="AlphaFoldDB" id="A0A0C2XUA1"/>
<evidence type="ECO:0000313" key="2">
    <source>
        <dbReference type="Proteomes" id="UP000054097"/>
    </source>
</evidence>
<evidence type="ECO:0000313" key="1">
    <source>
        <dbReference type="EMBL" id="KIM32462.1"/>
    </source>
</evidence>
<accession>A0A0C2XUA1</accession>
<dbReference type="EMBL" id="KN824280">
    <property type="protein sequence ID" value="KIM32462.1"/>
    <property type="molecule type" value="Genomic_DNA"/>
</dbReference>
<dbReference type="STRING" id="933852.A0A0C2XUA1"/>
<protein>
    <submittedName>
        <fullName evidence="1">Uncharacterized protein</fullName>
    </submittedName>
</protein>
<dbReference type="HOGENOM" id="CLU_101036_0_0_1"/>
<proteinExistence type="predicted"/>
<dbReference type="PANTHER" id="PTHR28255">
    <property type="match status" value="1"/>
</dbReference>
<dbReference type="Proteomes" id="UP000054097">
    <property type="component" value="Unassembled WGS sequence"/>
</dbReference>
<organism evidence="1 2">
    <name type="scientific">Serendipita vermifera MAFF 305830</name>
    <dbReference type="NCBI Taxonomy" id="933852"/>
    <lineage>
        <taxon>Eukaryota</taxon>
        <taxon>Fungi</taxon>
        <taxon>Dikarya</taxon>
        <taxon>Basidiomycota</taxon>
        <taxon>Agaricomycotina</taxon>
        <taxon>Agaricomycetes</taxon>
        <taxon>Sebacinales</taxon>
        <taxon>Serendipitaceae</taxon>
        <taxon>Serendipita</taxon>
    </lineage>
</organism>
<sequence length="214" mass="23674">MSSTIFAQTKDPDTKRADAVIAQIKKDEEELQLASFTPDDAWEIGSAIRNKFLEVQREAPSVTDEDVHNKRYGHVVYHKFPAGSGIVIRIETFTGLTLFSATAGPPVSKPGNERWIDGKINIARANHRSSFGVGREWSRRDRDPAEMGFPFPEYAPYGGAFPIWIRGVTVAPVAVIVVSGLSQDQDHQLIVDTLREYIGQKTPPGASQSDYTSK</sequence>
<reference evidence="1 2" key="1">
    <citation type="submission" date="2014-04" db="EMBL/GenBank/DDBJ databases">
        <authorList>
            <consortium name="DOE Joint Genome Institute"/>
            <person name="Kuo A."/>
            <person name="Zuccaro A."/>
            <person name="Kohler A."/>
            <person name="Nagy L.G."/>
            <person name="Floudas D."/>
            <person name="Copeland A."/>
            <person name="Barry K.W."/>
            <person name="Cichocki N."/>
            <person name="Veneault-Fourrey C."/>
            <person name="LaButti K."/>
            <person name="Lindquist E.A."/>
            <person name="Lipzen A."/>
            <person name="Lundell T."/>
            <person name="Morin E."/>
            <person name="Murat C."/>
            <person name="Sun H."/>
            <person name="Tunlid A."/>
            <person name="Henrissat B."/>
            <person name="Grigoriev I.V."/>
            <person name="Hibbett D.S."/>
            <person name="Martin F."/>
            <person name="Nordberg H.P."/>
            <person name="Cantor M.N."/>
            <person name="Hua S.X."/>
        </authorList>
    </citation>
    <scope>NUCLEOTIDE SEQUENCE [LARGE SCALE GENOMIC DNA]</scope>
    <source>
        <strain evidence="1 2">MAFF 305830</strain>
    </source>
</reference>
<dbReference type="PANTHER" id="PTHR28255:SF1">
    <property type="entry name" value="UPF0303 PROTEIN YBR137W"/>
    <property type="match status" value="1"/>
</dbReference>
<dbReference type="SUPFAM" id="SSF143744">
    <property type="entry name" value="GlcG-like"/>
    <property type="match status" value="1"/>
</dbReference>
<dbReference type="GO" id="GO:0072380">
    <property type="term" value="C:TRC complex"/>
    <property type="evidence" value="ECO:0007669"/>
    <property type="project" value="TreeGrafter"/>
</dbReference>
<name>A0A0C2XUA1_SERVB</name>
<dbReference type="InterPro" id="IPR038084">
    <property type="entry name" value="PduO/GlcC-like_sf"/>
</dbReference>